<dbReference type="RefSeq" id="XP_038780550.1">
    <property type="nucleotide sequence ID" value="XM_038924622.1"/>
</dbReference>
<evidence type="ECO:0000256" key="4">
    <source>
        <dbReference type="ARBA" id="ARBA00023204"/>
    </source>
</evidence>
<comment type="subcellular location">
    <subcellularLocation>
        <location evidence="1">Nucleus</location>
    </subcellularLocation>
</comment>
<evidence type="ECO:0000256" key="6">
    <source>
        <dbReference type="SAM" id="MobiDB-lite"/>
    </source>
</evidence>
<gene>
    <name evidence="7" type="ORF">FOA43_004379</name>
</gene>
<dbReference type="GO" id="GO:0006281">
    <property type="term" value="P:DNA repair"/>
    <property type="evidence" value="ECO:0007669"/>
    <property type="project" value="UniProtKB-KW"/>
</dbReference>
<keyword evidence="4" id="KW-0234">DNA repair</keyword>
<proteinExistence type="inferred from homology"/>
<evidence type="ECO:0000313" key="8">
    <source>
        <dbReference type="Proteomes" id="UP000662931"/>
    </source>
</evidence>
<dbReference type="OrthoDB" id="337581at2759"/>
<organism evidence="7 8">
    <name type="scientific">Eeniella nana</name>
    <name type="common">Yeast</name>
    <name type="synonym">Brettanomyces nanus</name>
    <dbReference type="NCBI Taxonomy" id="13502"/>
    <lineage>
        <taxon>Eukaryota</taxon>
        <taxon>Fungi</taxon>
        <taxon>Dikarya</taxon>
        <taxon>Ascomycota</taxon>
        <taxon>Saccharomycotina</taxon>
        <taxon>Pichiomycetes</taxon>
        <taxon>Pichiales</taxon>
        <taxon>Pichiaceae</taxon>
        <taxon>Brettanomyces</taxon>
    </lineage>
</organism>
<evidence type="ECO:0000256" key="2">
    <source>
        <dbReference type="ARBA" id="ARBA00010991"/>
    </source>
</evidence>
<evidence type="ECO:0000256" key="1">
    <source>
        <dbReference type="ARBA" id="ARBA00004123"/>
    </source>
</evidence>
<accession>A0A875SA66</accession>
<comment type="similarity">
    <text evidence="2">Belongs to the rad1 family.</text>
</comment>
<sequence>MTANSEANHFQFVASTANIISIYQLINAISLFGDNCFLNITNDGLSFSIVANNICKVLLTLDKRLFSDYEFDPIGEVADLGEEEGEEDQTTESITINLDLRSFLETINIHIPNDRETLDMRTKCTLSYQTEGSPFILTFEDDYIIERCELLTYFVDPEARQNVRVATGRHKSKDTAVEGDEIDNYQQMVVDNTIFQLDSSKIIFDIVLKSSILYDALKDMNDLNTDEFILYCSKRSENSKINKKRLIFISRSEDSSIGYSKLIIPEKKPFLKQIEVFKPVRRISEEDGIDEMIMASCSASVSSFYRFQYFAKIIKAIKLSKLIKVRKDMNGLTSFLILIGSETSRRDNMAKNGDSSSVNASNTHLFYGTSIEFITLESIPLEERILSGESLTNVDRNAIALKFGYNNKAIERLIQDEENIKVIRVTGDGQLTTLDDYFHTSSMNDTEAETDRGFDVIMPPPSSTNLKHRAPSTSSFTTVPLQITEELARSVLGLGMNATEAARSARAAASASTIDVDRTVSEEEDSNDDNQSKGGKRVKNANLTRTRKRSKRKENGKGNGIETVGGAIEIPLFI</sequence>
<dbReference type="EMBL" id="CP064815">
    <property type="protein sequence ID" value="QPG76985.1"/>
    <property type="molecule type" value="Genomic_DNA"/>
</dbReference>
<dbReference type="GO" id="GO:0000077">
    <property type="term" value="P:DNA damage checkpoint signaling"/>
    <property type="evidence" value="ECO:0007669"/>
    <property type="project" value="InterPro"/>
</dbReference>
<reference evidence="7" key="1">
    <citation type="submission" date="2020-10" db="EMBL/GenBank/DDBJ databases">
        <authorList>
            <person name="Roach M.J.R."/>
        </authorList>
    </citation>
    <scope>NUCLEOTIDE SEQUENCE</scope>
    <source>
        <strain evidence="7">CBS 1945</strain>
    </source>
</reference>
<feature type="region of interest" description="Disordered" evidence="6">
    <location>
        <begin position="507"/>
        <end position="562"/>
    </location>
</feature>
<dbReference type="KEGG" id="bnn:FOA43_004379"/>
<dbReference type="InterPro" id="IPR003021">
    <property type="entry name" value="Rad1_Rec1_Rad17"/>
</dbReference>
<name>A0A875SA66_EENNA</name>
<keyword evidence="8" id="KW-1185">Reference proteome</keyword>
<dbReference type="Gene3D" id="3.70.10.10">
    <property type="match status" value="1"/>
</dbReference>
<dbReference type="SUPFAM" id="SSF55979">
    <property type="entry name" value="DNA clamp"/>
    <property type="match status" value="1"/>
</dbReference>
<dbReference type="AlphaFoldDB" id="A0A875SA66"/>
<dbReference type="GO" id="GO:0030896">
    <property type="term" value="C:checkpoint clamp complex"/>
    <property type="evidence" value="ECO:0007669"/>
    <property type="project" value="TreeGrafter"/>
</dbReference>
<protein>
    <submittedName>
        <fullName evidence="7">Uncharacterized protein</fullName>
    </submittedName>
</protein>
<evidence type="ECO:0000256" key="5">
    <source>
        <dbReference type="ARBA" id="ARBA00023242"/>
    </source>
</evidence>
<evidence type="ECO:0000313" key="7">
    <source>
        <dbReference type="EMBL" id="QPG76985.1"/>
    </source>
</evidence>
<keyword evidence="5" id="KW-0539">Nucleus</keyword>
<dbReference type="PANTHER" id="PTHR10870:SF0">
    <property type="entry name" value="CELL CYCLE CHECKPOINT PROTEIN RAD1"/>
    <property type="match status" value="1"/>
</dbReference>
<dbReference type="GeneID" id="62197779"/>
<evidence type="ECO:0000256" key="3">
    <source>
        <dbReference type="ARBA" id="ARBA00022763"/>
    </source>
</evidence>
<dbReference type="InterPro" id="IPR046938">
    <property type="entry name" value="DNA_clamp_sf"/>
</dbReference>
<dbReference type="Pfam" id="PF02144">
    <property type="entry name" value="Rad1"/>
    <property type="match status" value="1"/>
</dbReference>
<keyword evidence="3" id="KW-0227">DNA damage</keyword>
<feature type="compositionally biased region" description="Basic residues" evidence="6">
    <location>
        <begin position="534"/>
        <end position="554"/>
    </location>
</feature>
<dbReference type="Proteomes" id="UP000662931">
    <property type="component" value="Chromosome 4"/>
</dbReference>
<dbReference type="PANTHER" id="PTHR10870">
    <property type="entry name" value="CELL CYCLE CHECKPOINT PROTEIN RAD1"/>
    <property type="match status" value="1"/>
</dbReference>